<protein>
    <recommendedName>
        <fullName evidence="2">SGNH hydrolase-type esterase domain-containing protein</fullName>
    </recommendedName>
</protein>
<dbReference type="InterPro" id="IPR013830">
    <property type="entry name" value="SGNH_hydro"/>
</dbReference>
<dbReference type="EMBL" id="CP027306">
    <property type="protein sequence ID" value="AXE78135.1"/>
    <property type="molecule type" value="Genomic_DNA"/>
</dbReference>
<dbReference type="KEGG" id="sata:C5746_15675"/>
<dbReference type="InterPro" id="IPR053140">
    <property type="entry name" value="GDSL_Rv0518-like"/>
</dbReference>
<dbReference type="PANTHER" id="PTHR43784">
    <property type="entry name" value="GDSL-LIKE LIPASE/ACYLHYDROLASE, PUTATIVE (AFU_ORTHOLOGUE AFUA_2G00820)-RELATED"/>
    <property type="match status" value="1"/>
</dbReference>
<dbReference type="Proteomes" id="UP000252698">
    <property type="component" value="Chromosome"/>
</dbReference>
<dbReference type="GeneID" id="95519904"/>
<dbReference type="InterPro" id="IPR036514">
    <property type="entry name" value="SGNH_hydro_sf"/>
</dbReference>
<accession>A0A2Z5JEE8</accession>
<dbReference type="RefSeq" id="WP_114244730.1">
    <property type="nucleotide sequence ID" value="NZ_CP027306.1"/>
</dbReference>
<proteinExistence type="predicted"/>
<dbReference type="SUPFAM" id="SSF52266">
    <property type="entry name" value="SGNH hydrolase"/>
    <property type="match status" value="1"/>
</dbReference>
<feature type="chain" id="PRO_5016395077" description="SGNH hydrolase-type esterase domain-containing protein" evidence="1">
    <location>
        <begin position="28"/>
        <end position="416"/>
    </location>
</feature>
<dbReference type="AlphaFoldDB" id="A0A2Z5JEE8"/>
<keyword evidence="1" id="KW-0732">Signal</keyword>
<feature type="domain" description="SGNH hydrolase-type esterase" evidence="2">
    <location>
        <begin position="215"/>
        <end position="396"/>
    </location>
</feature>
<dbReference type="Pfam" id="PF13472">
    <property type="entry name" value="Lipase_GDSL_2"/>
    <property type="match status" value="1"/>
</dbReference>
<sequence>MPRRQGYALLIALVAGTAALAAGVASAGSLLFSGSGTRSQQVAAPDPRSVARTPAAPAHSTGLWLGTWAAAPTTGVIDTYNGSDLTRRTIRNVVHTSIGGDAARITLSNLFGTHPLVVDHATVNTRPVTFRGAAAVTVAAGAQIVSDPVLVPVAADADLVVTLRTPTAEGPVTIHPGTHQTSYVEDGRGTRRTTDWRYLTAVDVHNETATGTIAVIGDSLTAGTGSTLDANSRWPDVLADRLSGRYAVVNAGIAGNRILRDGRGVRASARFDRDVLDVAGVKTVVVALGINDVQQFPQETDPQRIADALRSMTQRAHARGLRVVGATLMPYEGFRTWTPARNAVREQVNELIRAGGIFDSVIDFDKAARDPYRPSRLLPAYDCGDHLHLNDTGYQRLGSLVDLAALQHDRPVSDQL</sequence>
<evidence type="ECO:0000313" key="4">
    <source>
        <dbReference type="Proteomes" id="UP000252698"/>
    </source>
</evidence>
<dbReference type="Gene3D" id="3.40.50.1110">
    <property type="entry name" value="SGNH hydrolase"/>
    <property type="match status" value="1"/>
</dbReference>
<feature type="signal peptide" evidence="1">
    <location>
        <begin position="1"/>
        <end position="27"/>
    </location>
</feature>
<reference evidence="3 4" key="1">
    <citation type="journal article" date="2018" name="Front. Microbiol.">
        <title>Genome Sequencing of Streptomyces atratus SCSIOZH16 and Activation Production of Nocardamine via Metabolic Engineering.</title>
        <authorList>
            <person name="Li Y."/>
            <person name="Zhang C."/>
            <person name="Liu C."/>
            <person name="Ju J."/>
            <person name="Ma J."/>
        </authorList>
    </citation>
    <scope>NUCLEOTIDE SEQUENCE [LARGE SCALE GENOMIC DNA]</scope>
    <source>
        <strain evidence="3 4">SCSIO_ZH16</strain>
    </source>
</reference>
<organism evidence="3 4">
    <name type="scientific">Streptomyces atratus</name>
    <dbReference type="NCBI Taxonomy" id="1893"/>
    <lineage>
        <taxon>Bacteria</taxon>
        <taxon>Bacillati</taxon>
        <taxon>Actinomycetota</taxon>
        <taxon>Actinomycetes</taxon>
        <taxon>Kitasatosporales</taxon>
        <taxon>Streptomycetaceae</taxon>
        <taxon>Streptomyces</taxon>
    </lineage>
</organism>
<dbReference type="CDD" id="cd01830">
    <property type="entry name" value="XynE_like"/>
    <property type="match status" value="1"/>
</dbReference>
<evidence type="ECO:0000259" key="2">
    <source>
        <dbReference type="Pfam" id="PF13472"/>
    </source>
</evidence>
<evidence type="ECO:0000313" key="3">
    <source>
        <dbReference type="EMBL" id="AXE78135.1"/>
    </source>
</evidence>
<evidence type="ECO:0000256" key="1">
    <source>
        <dbReference type="SAM" id="SignalP"/>
    </source>
</evidence>
<gene>
    <name evidence="3" type="ORF">C5746_15675</name>
</gene>
<name>A0A2Z5JEE8_STRAR</name>
<dbReference type="PANTHER" id="PTHR43784:SF2">
    <property type="entry name" value="GDSL-LIKE LIPASE_ACYLHYDROLASE, PUTATIVE (AFU_ORTHOLOGUE AFUA_2G00820)-RELATED"/>
    <property type="match status" value="1"/>
</dbReference>